<name>A0A285P199_9AQUI</name>
<organism evidence="1 2">
    <name type="scientific">Hydrogenobacter hydrogenophilus</name>
    <dbReference type="NCBI Taxonomy" id="35835"/>
    <lineage>
        <taxon>Bacteria</taxon>
        <taxon>Pseudomonadati</taxon>
        <taxon>Aquificota</taxon>
        <taxon>Aquificia</taxon>
        <taxon>Aquificales</taxon>
        <taxon>Aquificaceae</taxon>
        <taxon>Hydrogenobacter</taxon>
    </lineage>
</organism>
<dbReference type="Proteomes" id="UP000218627">
    <property type="component" value="Unassembled WGS sequence"/>
</dbReference>
<evidence type="ECO:0000313" key="2">
    <source>
        <dbReference type="Proteomes" id="UP000218627"/>
    </source>
</evidence>
<gene>
    <name evidence="1" type="ORF">SAMN06265353_1385</name>
</gene>
<proteinExistence type="predicted"/>
<dbReference type="AlphaFoldDB" id="A0A285P199"/>
<reference evidence="2" key="1">
    <citation type="submission" date="2017-09" db="EMBL/GenBank/DDBJ databases">
        <authorList>
            <person name="Varghese N."/>
            <person name="Submissions S."/>
        </authorList>
    </citation>
    <scope>NUCLEOTIDE SEQUENCE [LARGE SCALE GENOMIC DNA]</scope>
    <source>
        <strain evidence="2">DSM 2913</strain>
    </source>
</reference>
<dbReference type="EMBL" id="OBEN01000008">
    <property type="protein sequence ID" value="SNZ15500.1"/>
    <property type="molecule type" value="Genomic_DNA"/>
</dbReference>
<evidence type="ECO:0000313" key="1">
    <source>
        <dbReference type="EMBL" id="SNZ15500.1"/>
    </source>
</evidence>
<keyword evidence="2" id="KW-1185">Reference proteome</keyword>
<sequence>MQRQGIVLSEKAMKGFKRFYENEEDLEQALDKFGCILAELPAPEKIDPLDEIAIDLITKNYQKLNIVFPVPIDRELLDEYKELVSEEEAIALSWELKSTVEKVIKRAISKAKKKKLRAKLRAGSWVCFL</sequence>
<protein>
    <submittedName>
        <fullName evidence="1">Uncharacterized protein</fullName>
    </submittedName>
</protein>
<accession>A0A285P199</accession>